<reference evidence="4 5" key="1">
    <citation type="submission" date="2012-09" db="EMBL/GenBank/DDBJ databases">
        <title>Genome Sequence of alkane-degrading Bacterium Alcanivorax jadensis T9.</title>
        <authorList>
            <person name="Lai Q."/>
            <person name="Shao Z."/>
        </authorList>
    </citation>
    <scope>NUCLEOTIDE SEQUENCE [LARGE SCALE GENOMIC DNA]</scope>
    <source>
        <strain evidence="4 5">T9</strain>
    </source>
</reference>
<dbReference type="PRINTS" id="PR00420">
    <property type="entry name" value="RNGMNOXGNASE"/>
</dbReference>
<dbReference type="Gene3D" id="3.50.50.60">
    <property type="entry name" value="FAD/NAD(P)-binding domain"/>
    <property type="match status" value="1"/>
</dbReference>
<organism evidence="4 5">
    <name type="scientific">Alcanivorax jadensis T9</name>
    <dbReference type="NCBI Taxonomy" id="1177181"/>
    <lineage>
        <taxon>Bacteria</taxon>
        <taxon>Pseudomonadati</taxon>
        <taxon>Pseudomonadota</taxon>
        <taxon>Gammaproteobacteria</taxon>
        <taxon>Oceanospirillales</taxon>
        <taxon>Alcanivoracaceae</taxon>
        <taxon>Alcanivorax</taxon>
    </lineage>
</organism>
<dbReference type="Pfam" id="PF01494">
    <property type="entry name" value="FAD_binding_3"/>
    <property type="match status" value="1"/>
</dbReference>
<keyword evidence="5" id="KW-1185">Reference proteome</keyword>
<evidence type="ECO:0000313" key="5">
    <source>
        <dbReference type="Proteomes" id="UP000029443"/>
    </source>
</evidence>
<dbReference type="InterPro" id="IPR036188">
    <property type="entry name" value="FAD/NAD-bd_sf"/>
</dbReference>
<dbReference type="SUPFAM" id="SSF51905">
    <property type="entry name" value="FAD/NAD(P)-binding domain"/>
    <property type="match status" value="1"/>
</dbReference>
<feature type="domain" description="FAD-binding" evidence="3">
    <location>
        <begin position="6"/>
        <end position="342"/>
    </location>
</feature>
<protein>
    <submittedName>
        <fullName evidence="4">2-polyprenyl-6-methoxyphenol hydroxylase-like oxidoreductase</fullName>
    </submittedName>
</protein>
<keyword evidence="1" id="KW-0560">Oxidoreductase</keyword>
<evidence type="ECO:0000313" key="4">
    <source>
        <dbReference type="EMBL" id="KGD60120.1"/>
    </source>
</evidence>
<dbReference type="EMBL" id="ARXU01000014">
    <property type="protein sequence ID" value="KGD60120.1"/>
    <property type="molecule type" value="Genomic_DNA"/>
</dbReference>
<dbReference type="Gene3D" id="3.30.9.30">
    <property type="match status" value="1"/>
</dbReference>
<evidence type="ECO:0000256" key="1">
    <source>
        <dbReference type="ARBA" id="ARBA00023002"/>
    </source>
</evidence>
<dbReference type="PANTHER" id="PTHR13789">
    <property type="entry name" value="MONOOXYGENASE"/>
    <property type="match status" value="1"/>
</dbReference>
<dbReference type="InterPro" id="IPR002938">
    <property type="entry name" value="FAD-bd"/>
</dbReference>
<evidence type="ECO:0000256" key="2">
    <source>
        <dbReference type="ARBA" id="ARBA00023033"/>
    </source>
</evidence>
<keyword evidence="2" id="KW-0503">Monooxygenase</keyword>
<dbReference type="Proteomes" id="UP000029443">
    <property type="component" value="Unassembled WGS sequence"/>
</dbReference>
<evidence type="ECO:0000259" key="3">
    <source>
        <dbReference type="Pfam" id="PF01494"/>
    </source>
</evidence>
<sequence>MQPQSIAIIGAGTAGLATAALLAEQGHHITLIERAKALAPVGAGLLLQPTGLSVLKEMGLYQAMLGYGARVDALVGHTREGRRIMNTTYRSLDAHSHGLGVHRASLCHVLDQHLHTLPHQRLMDCTVSAVETLADHATVIAEQAGEPCRLSFDAVLIANGSHSRLRPAAWTRYDRLYPWGAMWAMQPMVESFAAPLLQQRYHQAGQMAGILPTGCRPDQPEQALASFFWSLPVAQMNDWQHPDFDFAGWRQQALTLWPQLESVLAPLTHQKQLLPATYRDVIMHHWGENRLGIIGDAAHAMSPQLGQGANMALLDARALGQAVANTDNWPQAWAHYHRQREPQIRFYQRMSRWLTPAFQSHSRNVSTGRDLLFPIMERVPWLRMQMAKTVAGRKCSLLD</sequence>
<accession>A0ABR4WA63</accession>
<dbReference type="RefSeq" id="WP_035249824.1">
    <property type="nucleotide sequence ID" value="NZ_ARXU01000014.1"/>
</dbReference>
<dbReference type="InterPro" id="IPR050493">
    <property type="entry name" value="FAD-dep_Monooxygenase_BioMet"/>
</dbReference>
<name>A0ABR4WA63_9GAMM</name>
<comment type="caution">
    <text evidence="4">The sequence shown here is derived from an EMBL/GenBank/DDBJ whole genome shotgun (WGS) entry which is preliminary data.</text>
</comment>
<gene>
    <name evidence="4" type="ORF">T9A_02878</name>
</gene>
<proteinExistence type="predicted"/>
<dbReference type="PANTHER" id="PTHR13789:SF309">
    <property type="entry name" value="PUTATIVE (AFU_ORTHOLOGUE AFUA_6G14510)-RELATED"/>
    <property type="match status" value="1"/>
</dbReference>